<dbReference type="InterPro" id="IPR004424">
    <property type="entry name" value="IspE"/>
</dbReference>
<dbReference type="AlphaFoldDB" id="A0A1F5G8Q8"/>
<dbReference type="Proteomes" id="UP000178577">
    <property type="component" value="Unassembled WGS sequence"/>
</dbReference>
<dbReference type="Gene3D" id="3.30.70.890">
    <property type="entry name" value="GHMP kinase, C-terminal domain"/>
    <property type="match status" value="1"/>
</dbReference>
<feature type="domain" description="GHMP kinase N-terminal" evidence="7">
    <location>
        <begin position="65"/>
        <end position="144"/>
    </location>
</feature>
<evidence type="ECO:0000256" key="5">
    <source>
        <dbReference type="ARBA" id="ARBA00022840"/>
    </source>
</evidence>
<dbReference type="InterPro" id="IPR014721">
    <property type="entry name" value="Ribsml_uS5_D2-typ_fold_subgr"/>
</dbReference>
<dbReference type="GO" id="GO:0016114">
    <property type="term" value="P:terpenoid biosynthetic process"/>
    <property type="evidence" value="ECO:0007669"/>
    <property type="project" value="InterPro"/>
</dbReference>
<evidence type="ECO:0000256" key="6">
    <source>
        <dbReference type="HAMAP-Rule" id="MF_00061"/>
    </source>
</evidence>
<evidence type="ECO:0000313" key="9">
    <source>
        <dbReference type="Proteomes" id="UP000178577"/>
    </source>
</evidence>
<dbReference type="PIRSF" id="PIRSF010376">
    <property type="entry name" value="IspE"/>
    <property type="match status" value="1"/>
</dbReference>
<dbReference type="PANTHER" id="PTHR43527">
    <property type="entry name" value="4-DIPHOSPHOCYTIDYL-2-C-METHYL-D-ERYTHRITOL KINASE, CHLOROPLASTIC"/>
    <property type="match status" value="1"/>
</dbReference>
<sequence>MIRRKAYAKLDLAIHIDPKKKADGYFPVHYIDCQIDLCDRLGFENQAKKIEVHCSDPDVPVGKDNFVNRAAQLVKKTIGRKSLGAKITLEKNIPIKAGFGGGSSDAAATILGLLNLWKVKLDESQKKRIARSLGKDFYYSLYGGLSEVIGDGKNYKVTVLSSRLPRLWLLIVVPSEQKPSTAWVYEHLKTKDIGHNFDKLEKLKTAILKSDKIGILKNLTNDFEDFMSFNFPIIGTIKTDLARVGAQATIMAGSGLSVVGFFDSLKNVQAAKNKLKNMQGLKKVLVTKIKN</sequence>
<dbReference type="InterPro" id="IPR020568">
    <property type="entry name" value="Ribosomal_Su5_D2-typ_SF"/>
</dbReference>
<evidence type="ECO:0000313" key="8">
    <source>
        <dbReference type="EMBL" id="OGD88229.1"/>
    </source>
</evidence>
<evidence type="ECO:0000256" key="2">
    <source>
        <dbReference type="ARBA" id="ARBA00022679"/>
    </source>
</evidence>
<evidence type="ECO:0000259" key="7">
    <source>
        <dbReference type="Pfam" id="PF00288"/>
    </source>
</evidence>
<dbReference type="GO" id="GO:0019288">
    <property type="term" value="P:isopentenyl diphosphate biosynthetic process, methylerythritol 4-phosphate pathway"/>
    <property type="evidence" value="ECO:0007669"/>
    <property type="project" value="UniProtKB-UniRule"/>
</dbReference>
<feature type="active site" evidence="6">
    <location>
        <position position="136"/>
    </location>
</feature>
<dbReference type="InterPro" id="IPR036554">
    <property type="entry name" value="GHMP_kinase_C_sf"/>
</dbReference>
<dbReference type="Gene3D" id="3.30.230.10">
    <property type="match status" value="1"/>
</dbReference>
<keyword evidence="6" id="KW-0414">Isoprene biosynthesis</keyword>
<keyword evidence="4 6" id="KW-0418">Kinase</keyword>
<dbReference type="EMBL" id="MFAY01000046">
    <property type="protein sequence ID" value="OGD88229.1"/>
    <property type="molecule type" value="Genomic_DNA"/>
</dbReference>
<comment type="caution">
    <text evidence="8">The sequence shown here is derived from an EMBL/GenBank/DDBJ whole genome shotgun (WGS) entry which is preliminary data.</text>
</comment>
<comment type="catalytic activity">
    <reaction evidence="6">
        <text>4-CDP-2-C-methyl-D-erythritol + ATP = 4-CDP-2-C-methyl-D-erythritol 2-phosphate + ADP + H(+)</text>
        <dbReference type="Rhea" id="RHEA:18437"/>
        <dbReference type="ChEBI" id="CHEBI:15378"/>
        <dbReference type="ChEBI" id="CHEBI:30616"/>
        <dbReference type="ChEBI" id="CHEBI:57823"/>
        <dbReference type="ChEBI" id="CHEBI:57919"/>
        <dbReference type="ChEBI" id="CHEBI:456216"/>
        <dbReference type="EC" id="2.7.1.148"/>
    </reaction>
</comment>
<name>A0A1F5G8Q8_9BACT</name>
<dbReference type="GO" id="GO:0005524">
    <property type="term" value="F:ATP binding"/>
    <property type="evidence" value="ECO:0007669"/>
    <property type="project" value="UniProtKB-UniRule"/>
</dbReference>
<dbReference type="InterPro" id="IPR006204">
    <property type="entry name" value="GHMP_kinase_N_dom"/>
</dbReference>
<comment type="function">
    <text evidence="6">Catalyzes the phosphorylation of the position 2 hydroxy group of 4-diphosphocytidyl-2C-methyl-D-erythritol.</text>
</comment>
<organism evidence="8 9">
    <name type="scientific">Candidatus Curtissbacteria bacterium RIFCSPHIGHO2_01_FULL_40_12</name>
    <dbReference type="NCBI Taxonomy" id="1797710"/>
    <lineage>
        <taxon>Bacteria</taxon>
        <taxon>Candidatus Curtissiibacteriota</taxon>
    </lineage>
</organism>
<dbReference type="Pfam" id="PF00288">
    <property type="entry name" value="GHMP_kinases_N"/>
    <property type="match status" value="1"/>
</dbReference>
<dbReference type="EC" id="2.7.1.148" evidence="6"/>
<gene>
    <name evidence="6" type="primary">ispE</name>
    <name evidence="8" type="ORF">A2693_00620</name>
</gene>
<comment type="similarity">
    <text evidence="6">Belongs to the GHMP kinase family. IspE subfamily.</text>
</comment>
<dbReference type="SUPFAM" id="SSF54211">
    <property type="entry name" value="Ribosomal protein S5 domain 2-like"/>
    <property type="match status" value="1"/>
</dbReference>
<keyword evidence="3 6" id="KW-0547">Nucleotide-binding</keyword>
<feature type="binding site" evidence="6">
    <location>
        <begin position="94"/>
        <end position="104"/>
    </location>
    <ligand>
        <name>ATP</name>
        <dbReference type="ChEBI" id="CHEBI:30616"/>
    </ligand>
</feature>
<dbReference type="SUPFAM" id="SSF55060">
    <property type="entry name" value="GHMP Kinase, C-terminal domain"/>
    <property type="match status" value="1"/>
</dbReference>
<protein>
    <recommendedName>
        <fullName evidence="1 6">4-diphosphocytidyl-2-C-methyl-D-erythritol kinase</fullName>
        <shortName evidence="6">CMK</shortName>
        <ecNumber evidence="6">2.7.1.148</ecNumber>
    </recommendedName>
    <alternativeName>
        <fullName evidence="6">4-(cytidine-5'-diphospho)-2-C-methyl-D-erythritol kinase</fullName>
    </alternativeName>
</protein>
<dbReference type="UniPathway" id="UPA00056">
    <property type="reaction ID" value="UER00094"/>
</dbReference>
<dbReference type="HAMAP" id="MF_00061">
    <property type="entry name" value="IspE"/>
    <property type="match status" value="1"/>
</dbReference>
<dbReference type="PANTHER" id="PTHR43527:SF2">
    <property type="entry name" value="4-DIPHOSPHOCYTIDYL-2-C-METHYL-D-ERYTHRITOL KINASE, CHLOROPLASTIC"/>
    <property type="match status" value="1"/>
</dbReference>
<evidence type="ECO:0000256" key="4">
    <source>
        <dbReference type="ARBA" id="ARBA00022777"/>
    </source>
</evidence>
<keyword evidence="2 6" id="KW-0808">Transferase</keyword>
<keyword evidence="5 6" id="KW-0067">ATP-binding</keyword>
<accession>A0A1F5G8Q8</accession>
<dbReference type="GO" id="GO:0050515">
    <property type="term" value="F:4-(cytidine 5'-diphospho)-2-C-methyl-D-erythritol kinase activity"/>
    <property type="evidence" value="ECO:0007669"/>
    <property type="project" value="UniProtKB-UniRule"/>
</dbReference>
<feature type="active site" evidence="6">
    <location>
        <position position="9"/>
    </location>
</feature>
<evidence type="ECO:0000256" key="3">
    <source>
        <dbReference type="ARBA" id="ARBA00022741"/>
    </source>
</evidence>
<proteinExistence type="inferred from homology"/>
<evidence type="ECO:0000256" key="1">
    <source>
        <dbReference type="ARBA" id="ARBA00017473"/>
    </source>
</evidence>
<reference evidence="8 9" key="1">
    <citation type="journal article" date="2016" name="Nat. Commun.">
        <title>Thousands of microbial genomes shed light on interconnected biogeochemical processes in an aquifer system.</title>
        <authorList>
            <person name="Anantharaman K."/>
            <person name="Brown C.T."/>
            <person name="Hug L.A."/>
            <person name="Sharon I."/>
            <person name="Castelle C.J."/>
            <person name="Probst A.J."/>
            <person name="Thomas B.C."/>
            <person name="Singh A."/>
            <person name="Wilkins M.J."/>
            <person name="Karaoz U."/>
            <person name="Brodie E.L."/>
            <person name="Williams K.H."/>
            <person name="Hubbard S.S."/>
            <person name="Banfield J.F."/>
        </authorList>
    </citation>
    <scope>NUCLEOTIDE SEQUENCE [LARGE SCALE GENOMIC DNA]</scope>
</reference>
<comment type="pathway">
    <text evidence="6">Isoprenoid biosynthesis; isopentenyl diphosphate biosynthesis via DXP pathway; isopentenyl diphosphate from 1-deoxy-D-xylulose 5-phosphate: step 3/6.</text>
</comment>